<dbReference type="OrthoDB" id="9802114at2"/>
<reference evidence="4 5" key="1">
    <citation type="submission" date="2015-07" db="EMBL/GenBank/DDBJ databases">
        <title>Whole genome sequence of Thermanaerothrix daxensis DSM 23592.</title>
        <authorList>
            <person name="Hemp J."/>
            <person name="Ward L.M."/>
            <person name="Pace L.A."/>
            <person name="Fischer W.W."/>
        </authorList>
    </citation>
    <scope>NUCLEOTIDE SEQUENCE [LARGE SCALE GENOMIC DNA]</scope>
    <source>
        <strain evidence="4 5">GNS-1</strain>
    </source>
</reference>
<dbReference type="InterPro" id="IPR000644">
    <property type="entry name" value="CBS_dom"/>
</dbReference>
<evidence type="ECO:0000259" key="3">
    <source>
        <dbReference type="PROSITE" id="PS51371"/>
    </source>
</evidence>
<gene>
    <name evidence="4" type="ORF">SE15_06875</name>
</gene>
<dbReference type="GO" id="GO:0016301">
    <property type="term" value="F:kinase activity"/>
    <property type="evidence" value="ECO:0007669"/>
    <property type="project" value="UniProtKB-KW"/>
</dbReference>
<dbReference type="CDD" id="cd04623">
    <property type="entry name" value="CBS_pair_bac_euk"/>
    <property type="match status" value="1"/>
</dbReference>
<dbReference type="InterPro" id="IPR046342">
    <property type="entry name" value="CBS_dom_sf"/>
</dbReference>
<dbReference type="SUPFAM" id="SSF54631">
    <property type="entry name" value="CBS-domain pair"/>
    <property type="match status" value="1"/>
</dbReference>
<dbReference type="Pfam" id="PF00571">
    <property type="entry name" value="CBS"/>
    <property type="match status" value="2"/>
</dbReference>
<evidence type="ECO:0000256" key="2">
    <source>
        <dbReference type="PROSITE-ProRule" id="PRU00703"/>
    </source>
</evidence>
<evidence type="ECO:0000256" key="1">
    <source>
        <dbReference type="ARBA" id="ARBA00023122"/>
    </source>
</evidence>
<evidence type="ECO:0000313" key="4">
    <source>
        <dbReference type="EMBL" id="KPL83396.1"/>
    </source>
</evidence>
<dbReference type="Gene3D" id="3.10.580.10">
    <property type="entry name" value="CBS-domain"/>
    <property type="match status" value="1"/>
</dbReference>
<feature type="domain" description="CBS" evidence="3">
    <location>
        <begin position="9"/>
        <end position="67"/>
    </location>
</feature>
<name>A0A0P6XVY6_9CHLR</name>
<dbReference type="InterPro" id="IPR044725">
    <property type="entry name" value="CBSX3_CBS_dom"/>
</dbReference>
<dbReference type="PANTHER" id="PTHR43080:SF2">
    <property type="entry name" value="CBS DOMAIN-CONTAINING PROTEIN"/>
    <property type="match status" value="1"/>
</dbReference>
<accession>A0A0P6XVY6</accession>
<keyword evidence="4" id="KW-0808">Transferase</keyword>
<dbReference type="STRING" id="869279.SE15_06875"/>
<proteinExistence type="predicted"/>
<organism evidence="4 5">
    <name type="scientific">Thermanaerothrix daxensis</name>
    <dbReference type="NCBI Taxonomy" id="869279"/>
    <lineage>
        <taxon>Bacteria</taxon>
        <taxon>Bacillati</taxon>
        <taxon>Chloroflexota</taxon>
        <taxon>Anaerolineae</taxon>
        <taxon>Anaerolineales</taxon>
        <taxon>Anaerolineaceae</taxon>
        <taxon>Thermanaerothrix</taxon>
    </lineage>
</organism>
<keyword evidence="4" id="KW-0418">Kinase</keyword>
<keyword evidence="5" id="KW-1185">Reference proteome</keyword>
<comment type="caution">
    <text evidence="4">The sequence shown here is derived from an EMBL/GenBank/DDBJ whole genome shotgun (WGS) entry which is preliminary data.</text>
</comment>
<dbReference type="Proteomes" id="UP000050544">
    <property type="component" value="Unassembled WGS sequence"/>
</dbReference>
<dbReference type="PATRIC" id="fig|869279.4.peg.2773"/>
<dbReference type="EMBL" id="LGKO01000003">
    <property type="protein sequence ID" value="KPL83396.1"/>
    <property type="molecule type" value="Genomic_DNA"/>
</dbReference>
<dbReference type="InterPro" id="IPR051257">
    <property type="entry name" value="Diverse_CBS-Domain"/>
</dbReference>
<feature type="domain" description="CBS" evidence="3">
    <location>
        <begin position="76"/>
        <end position="132"/>
    </location>
</feature>
<dbReference type="PROSITE" id="PS51371">
    <property type="entry name" value="CBS"/>
    <property type="match status" value="2"/>
</dbReference>
<sequence length="148" mass="16747">MNTVRHILQVKGDYVWSIGPDATVYEALRMMANKDVGALAVMEGDRLVGIISERDYARKVILHGKASKDTLVREIMTTELYPVHPDQTVEECMELMTYKRTRYLPVMEGERLLGIISIGDVVKDIISRQRRIISTLEDRLKEGGQGGL</sequence>
<keyword evidence="1 2" id="KW-0129">CBS domain</keyword>
<evidence type="ECO:0000313" key="5">
    <source>
        <dbReference type="Proteomes" id="UP000050544"/>
    </source>
</evidence>
<dbReference type="PANTHER" id="PTHR43080">
    <property type="entry name" value="CBS DOMAIN-CONTAINING PROTEIN CBSX3, MITOCHONDRIAL"/>
    <property type="match status" value="1"/>
</dbReference>
<protein>
    <submittedName>
        <fullName evidence="4">Histidine kinase</fullName>
    </submittedName>
</protein>
<dbReference type="RefSeq" id="WP_054521377.1">
    <property type="nucleotide sequence ID" value="NZ_LGKO01000003.1"/>
</dbReference>
<dbReference type="AlphaFoldDB" id="A0A0P6XVY6"/>
<dbReference type="SMART" id="SM00116">
    <property type="entry name" value="CBS"/>
    <property type="match status" value="2"/>
</dbReference>